<dbReference type="InterPro" id="IPR056739">
    <property type="entry name" value="NfeD_membrane"/>
</dbReference>
<dbReference type="Proteomes" id="UP000188603">
    <property type="component" value="Chromosome"/>
</dbReference>
<dbReference type="KEGG" id="ntr:B0W44_05720"/>
<keyword evidence="11" id="KW-1185">Reference proteome</keyword>
<protein>
    <submittedName>
        <fullName evidence="10">Uncharacterized protein</fullName>
    </submittedName>
</protein>
<dbReference type="PANTHER" id="PTHR33507:SF3">
    <property type="entry name" value="INNER MEMBRANE PROTEIN YBBJ"/>
    <property type="match status" value="1"/>
</dbReference>
<reference evidence="10 11" key="1">
    <citation type="journal article" date="2015" name="Int. J. Syst. Evol. Microbiol.">
        <title>Novibacillus thermophilus gen. nov., sp. nov., a Gram-staining-negative and moderately thermophilic member of the family Thermoactinomycetaceae.</title>
        <authorList>
            <person name="Yang G."/>
            <person name="Chen J."/>
            <person name="Zhou S."/>
        </authorList>
    </citation>
    <scope>NUCLEOTIDE SEQUENCE [LARGE SCALE GENOMIC DNA]</scope>
    <source>
        <strain evidence="10 11">SG-1</strain>
    </source>
</reference>
<feature type="transmembrane region" description="Helical" evidence="5">
    <location>
        <begin position="332"/>
        <end position="353"/>
    </location>
</feature>
<feature type="domain" description="NfeD-like C-terminal" evidence="7">
    <location>
        <begin position="381"/>
        <end position="436"/>
    </location>
</feature>
<dbReference type="InterPro" id="IPR056738">
    <property type="entry name" value="NfeD1b_N"/>
</dbReference>
<evidence type="ECO:0000313" key="11">
    <source>
        <dbReference type="Proteomes" id="UP000188603"/>
    </source>
</evidence>
<evidence type="ECO:0000256" key="5">
    <source>
        <dbReference type="SAM" id="Phobius"/>
    </source>
</evidence>
<dbReference type="CDD" id="cd07021">
    <property type="entry name" value="Clp_protease_NfeD_like"/>
    <property type="match status" value="1"/>
</dbReference>
<dbReference type="Gene3D" id="3.90.226.10">
    <property type="entry name" value="2-enoyl-CoA Hydratase, Chain A, domain 1"/>
    <property type="match status" value="1"/>
</dbReference>
<accession>A0A1U9K5Q8</accession>
<feature type="transmembrane region" description="Helical" evidence="5">
    <location>
        <begin position="307"/>
        <end position="326"/>
    </location>
</feature>
<sequence>MGKARLWTCLCLVIFSGTVMLGQAQSQGEGKTGLVYWIPLNQTIEQGLTAYLERTFSEAEEAAADAIVVEMDTLGGEVNAALDIGKLIGHSDIPVSMYIKGEAISAGAYIALNADTIFMTPSSAIGAAEPRLITGETADPKTVAFWASNMRAAAEANGRDPDIAEAMVDRNIAIEGLTERGELVSLSANEAVEYGMADNIVQNQQDVLDEIGYPKASVVEMDMTPAERLARILTSPYVVPILFLIGLIGIGIELFTPGFGFPGVLGLLAFGLYFFGHFIAGFAGVETVALLVAGIVLILLELFVPGGILGVLGFIALITGIIMAAFDAMFGIVSLMIAMVVSAVILVLSARYFGTRGTWRKLTLTDRQQNEAGYVSSRSYKELEGKRGMSVTPLRPSGIMMLDGKRYDVVSEGAFVAANQPVVVVQVEGSRIVVRPSGETVQFHHNES</sequence>
<keyword evidence="4 5" id="KW-0472">Membrane</keyword>
<comment type="subcellular location">
    <subcellularLocation>
        <location evidence="1">Membrane</location>
        <topology evidence="1">Multi-pass membrane protein</topology>
    </subcellularLocation>
</comment>
<dbReference type="EMBL" id="CP019699">
    <property type="protein sequence ID" value="AQS55356.1"/>
    <property type="molecule type" value="Genomic_DNA"/>
</dbReference>
<name>A0A1U9K5Q8_9BACL</name>
<dbReference type="PANTHER" id="PTHR33507">
    <property type="entry name" value="INNER MEMBRANE PROTEIN YBBJ"/>
    <property type="match status" value="1"/>
</dbReference>
<keyword evidence="6" id="KW-0732">Signal</keyword>
<dbReference type="Gene3D" id="2.40.50.140">
    <property type="entry name" value="Nucleic acid-binding proteins"/>
    <property type="match status" value="1"/>
</dbReference>
<evidence type="ECO:0000256" key="2">
    <source>
        <dbReference type="ARBA" id="ARBA00022692"/>
    </source>
</evidence>
<dbReference type="Pfam" id="PF01957">
    <property type="entry name" value="NfeD"/>
    <property type="match status" value="1"/>
</dbReference>
<feature type="domain" description="NfeD integral membrane" evidence="8">
    <location>
        <begin position="238"/>
        <end position="349"/>
    </location>
</feature>
<dbReference type="Pfam" id="PF25145">
    <property type="entry name" value="NfeD1b_N"/>
    <property type="match status" value="1"/>
</dbReference>
<gene>
    <name evidence="10" type="ORF">B0W44_05720</name>
</gene>
<dbReference type="SUPFAM" id="SSF141322">
    <property type="entry name" value="NfeD domain-like"/>
    <property type="match status" value="1"/>
</dbReference>
<evidence type="ECO:0000313" key="10">
    <source>
        <dbReference type="EMBL" id="AQS55356.1"/>
    </source>
</evidence>
<evidence type="ECO:0000259" key="9">
    <source>
        <dbReference type="Pfam" id="PF25145"/>
    </source>
</evidence>
<evidence type="ECO:0000256" key="6">
    <source>
        <dbReference type="SAM" id="SignalP"/>
    </source>
</evidence>
<feature type="transmembrane region" description="Helical" evidence="5">
    <location>
        <begin position="232"/>
        <end position="252"/>
    </location>
</feature>
<dbReference type="STRING" id="1471761.B0W44_05720"/>
<evidence type="ECO:0000259" key="8">
    <source>
        <dbReference type="Pfam" id="PF24961"/>
    </source>
</evidence>
<dbReference type="GO" id="GO:0005886">
    <property type="term" value="C:plasma membrane"/>
    <property type="evidence" value="ECO:0007669"/>
    <property type="project" value="TreeGrafter"/>
</dbReference>
<feature type="transmembrane region" description="Helical" evidence="5">
    <location>
        <begin position="282"/>
        <end position="300"/>
    </location>
</feature>
<evidence type="ECO:0000256" key="1">
    <source>
        <dbReference type="ARBA" id="ARBA00004141"/>
    </source>
</evidence>
<keyword evidence="3 5" id="KW-1133">Transmembrane helix</keyword>
<evidence type="ECO:0000259" key="7">
    <source>
        <dbReference type="Pfam" id="PF01957"/>
    </source>
</evidence>
<organism evidence="10 11">
    <name type="scientific">Novibacillus thermophilus</name>
    <dbReference type="NCBI Taxonomy" id="1471761"/>
    <lineage>
        <taxon>Bacteria</taxon>
        <taxon>Bacillati</taxon>
        <taxon>Bacillota</taxon>
        <taxon>Bacilli</taxon>
        <taxon>Bacillales</taxon>
        <taxon>Thermoactinomycetaceae</taxon>
        <taxon>Novibacillus</taxon>
    </lineage>
</organism>
<proteinExistence type="predicted"/>
<dbReference type="Pfam" id="PF24961">
    <property type="entry name" value="NfeD_membrane"/>
    <property type="match status" value="1"/>
</dbReference>
<dbReference type="InterPro" id="IPR029045">
    <property type="entry name" value="ClpP/crotonase-like_dom_sf"/>
</dbReference>
<dbReference type="SUPFAM" id="SSF52096">
    <property type="entry name" value="ClpP/crotonase"/>
    <property type="match status" value="1"/>
</dbReference>
<feature type="domain" description="NfeD1b N-terminal" evidence="9">
    <location>
        <begin position="35"/>
        <end position="220"/>
    </location>
</feature>
<evidence type="ECO:0000256" key="4">
    <source>
        <dbReference type="ARBA" id="ARBA00023136"/>
    </source>
</evidence>
<keyword evidence="2 5" id="KW-0812">Transmembrane</keyword>
<feature type="chain" id="PRO_5039654392" evidence="6">
    <location>
        <begin position="22"/>
        <end position="448"/>
    </location>
</feature>
<dbReference type="OrthoDB" id="9806253at2"/>
<dbReference type="InterPro" id="IPR052165">
    <property type="entry name" value="Membrane_assoc_protease"/>
</dbReference>
<dbReference type="AlphaFoldDB" id="A0A1U9K5Q8"/>
<feature type="signal peptide" evidence="6">
    <location>
        <begin position="1"/>
        <end position="21"/>
    </location>
</feature>
<dbReference type="InterPro" id="IPR012340">
    <property type="entry name" value="NA-bd_OB-fold"/>
</dbReference>
<evidence type="ECO:0000256" key="3">
    <source>
        <dbReference type="ARBA" id="ARBA00022989"/>
    </source>
</evidence>
<dbReference type="InterPro" id="IPR002810">
    <property type="entry name" value="NfeD-like_C"/>
</dbReference>